<evidence type="ECO:0000313" key="1">
    <source>
        <dbReference type="EMBL" id="MBQ0927660.1"/>
    </source>
</evidence>
<gene>
    <name evidence="1" type="ORF">KBO27_27295</name>
</gene>
<organism evidence="1 2">
    <name type="scientific">Saccharopolyspora endophytica</name>
    <dbReference type="NCBI Taxonomy" id="543886"/>
    <lineage>
        <taxon>Bacteria</taxon>
        <taxon>Bacillati</taxon>
        <taxon>Actinomycetota</taxon>
        <taxon>Actinomycetes</taxon>
        <taxon>Pseudonocardiales</taxon>
        <taxon>Pseudonocardiaceae</taxon>
        <taxon>Saccharopolyspora</taxon>
    </lineage>
</organism>
<dbReference type="RefSeq" id="WP_210972721.1">
    <property type="nucleotide sequence ID" value="NZ_JAGPXE010000014.1"/>
</dbReference>
<dbReference type="EMBL" id="JAGPXE010000014">
    <property type="protein sequence ID" value="MBQ0927660.1"/>
    <property type="molecule type" value="Genomic_DNA"/>
</dbReference>
<proteinExistence type="predicted"/>
<evidence type="ECO:0000313" key="2">
    <source>
        <dbReference type="Proteomes" id="UP000674084"/>
    </source>
</evidence>
<evidence type="ECO:0008006" key="3">
    <source>
        <dbReference type="Google" id="ProtNLM"/>
    </source>
</evidence>
<protein>
    <recommendedName>
        <fullName evidence="3">DUF2207 domain-containing protein</fullName>
    </recommendedName>
</protein>
<name>A0ABS5DN73_9PSEU</name>
<reference evidence="1 2" key="1">
    <citation type="submission" date="2021-04" db="EMBL/GenBank/DDBJ databases">
        <title>Whole-genome sequencing of Saccharopolyspora endophytica KCTC 19397.</title>
        <authorList>
            <person name="Ay H."/>
            <person name="Saygin H."/>
            <person name="Sahin N."/>
        </authorList>
    </citation>
    <scope>NUCLEOTIDE SEQUENCE [LARGE SCALE GENOMIC DNA]</scope>
    <source>
        <strain evidence="1 2">KCTC 19397</strain>
    </source>
</reference>
<accession>A0ABS5DN73</accession>
<sequence length="125" mass="13730">MRRTFSIVAVSAALLAAILLVGPSITLRTQVLHRETSGDAGVTYEHSGARWSSDLYLMKIRTVTDTRYELRLGPDAASYYYPVALAFGSEPPALREVTWLPDAVEITATTGETLRVPADNFRSAR</sequence>
<keyword evidence="2" id="KW-1185">Reference proteome</keyword>
<dbReference type="Proteomes" id="UP000674084">
    <property type="component" value="Unassembled WGS sequence"/>
</dbReference>
<comment type="caution">
    <text evidence="1">The sequence shown here is derived from an EMBL/GenBank/DDBJ whole genome shotgun (WGS) entry which is preliminary data.</text>
</comment>